<evidence type="ECO:0000256" key="5">
    <source>
        <dbReference type="ARBA" id="ARBA00023186"/>
    </source>
</evidence>
<dbReference type="Proteomes" id="UP000000374">
    <property type="component" value="Chromosome"/>
</dbReference>
<dbReference type="InterPro" id="IPR050280">
    <property type="entry name" value="OMP_Chaperone_SurA"/>
</dbReference>
<keyword evidence="3 7" id="KW-0574">Periplasm</keyword>
<dbReference type="GO" id="GO:0030288">
    <property type="term" value="C:outer membrane-bounded periplasmic space"/>
    <property type="evidence" value="ECO:0007669"/>
    <property type="project" value="InterPro"/>
</dbReference>
<feature type="chain" id="PRO_5009006592" description="Chaperone SurA" evidence="7">
    <location>
        <begin position="27"/>
        <end position="482"/>
    </location>
</feature>
<dbReference type="AlphaFoldDB" id="A1WS96"/>
<keyword evidence="2 7" id="KW-0677">Repeat</keyword>
<dbReference type="PROSITE" id="PS01096">
    <property type="entry name" value="PPIC_PPIASE_1"/>
    <property type="match status" value="1"/>
</dbReference>
<keyword evidence="5 7" id="KW-0143">Chaperone</keyword>
<dbReference type="PANTHER" id="PTHR47637:SF1">
    <property type="entry name" value="CHAPERONE SURA"/>
    <property type="match status" value="1"/>
</dbReference>
<dbReference type="InterPro" id="IPR023058">
    <property type="entry name" value="PPIase_PpiC_CS"/>
</dbReference>
<comment type="subcellular location">
    <subcellularLocation>
        <location evidence="7">Periplasm</location>
    </subcellularLocation>
    <text evidence="7">Is capable of associating with the outer membrane.</text>
</comment>
<dbReference type="Gene3D" id="1.10.4030.10">
    <property type="entry name" value="Porin chaperone SurA, peptide-binding domain"/>
    <property type="match status" value="1"/>
</dbReference>
<dbReference type="GO" id="GO:0050821">
    <property type="term" value="P:protein stabilization"/>
    <property type="evidence" value="ECO:0007669"/>
    <property type="project" value="InterPro"/>
</dbReference>
<dbReference type="InterPro" id="IPR000297">
    <property type="entry name" value="PPIase_PpiC"/>
</dbReference>
<dbReference type="GeneID" id="76463077"/>
<sequence precursor="true">MNHRDHRAFALVLASLAGLTAPGATAQGLRLPATPQGQGLTLPAPAATIAPATPATMAASAPQAGRDSSATGWADFIVAVVNSEPVTNNEVRSRLVRAEAQIARQGASMPSREWLAHEVLERLILERVQLQQARESGIRVDDFALAQAEQGVARQNGMTLEQFYARLERDGIGKERFRAELRDQLLEQRLREREVDARVQVSEQDIDQYLHAEPPAGAQAKPMEINLGHVLVLVPEDATPAQVAERRARAQQAAERLRSGADFATVAREFSDAPEGQRAGGMLGLRPVDRYPELFVSSTRGLPVGSLVGPVRSPAGFHLLKVEQRVIAGQPATVLQSHARHILLRTGPRMSETAAAERLADYRRRVLAGQADFAALAREHSQDDGSAKKGGDLGWANPGQYVPEFEQALQALQPGDISAPLVTRFGVHLIELLERRQASLTAREQRDMARQAVREKKLDQAYISWTQDLRARAYVEYRDPPR</sequence>
<dbReference type="Pfam" id="PF00639">
    <property type="entry name" value="Rotamase"/>
    <property type="match status" value="2"/>
</dbReference>
<feature type="domain" description="PpiC" evidence="8">
    <location>
        <begin position="334"/>
        <end position="434"/>
    </location>
</feature>
<dbReference type="GO" id="GO:0006457">
    <property type="term" value="P:protein folding"/>
    <property type="evidence" value="ECO:0007669"/>
    <property type="project" value="UniProtKB-UniRule"/>
</dbReference>
<evidence type="ECO:0000313" key="9">
    <source>
        <dbReference type="EMBL" id="ABM60503.1"/>
    </source>
</evidence>
<dbReference type="Pfam" id="PF09312">
    <property type="entry name" value="SurA_N"/>
    <property type="match status" value="1"/>
</dbReference>
<gene>
    <name evidence="7" type="primary">surA</name>
    <name evidence="9" type="ordered locus">Veis_4811</name>
</gene>
<dbReference type="HOGENOM" id="CLU_034646_11_0_4"/>
<dbReference type="GO" id="GO:0042277">
    <property type="term" value="F:peptide binding"/>
    <property type="evidence" value="ECO:0007669"/>
    <property type="project" value="InterPro"/>
</dbReference>
<keyword evidence="6 7" id="KW-0413">Isomerase</keyword>
<dbReference type="SUPFAM" id="SSF109998">
    <property type="entry name" value="Triger factor/SurA peptide-binding domain-like"/>
    <property type="match status" value="1"/>
</dbReference>
<dbReference type="PROSITE" id="PS50198">
    <property type="entry name" value="PPIC_PPIASE_2"/>
    <property type="match status" value="2"/>
</dbReference>
<dbReference type="InterPro" id="IPR027304">
    <property type="entry name" value="Trigger_fact/SurA_dom_sf"/>
</dbReference>
<keyword evidence="10" id="KW-1185">Reference proteome</keyword>
<protein>
    <recommendedName>
        <fullName evidence="7">Chaperone SurA</fullName>
    </recommendedName>
    <alternativeName>
        <fullName evidence="7">Peptidyl-prolyl cis-trans isomerase SurA</fullName>
        <shortName evidence="7">PPIase SurA</shortName>
        <ecNumber evidence="7">5.2.1.8</ecNumber>
    </alternativeName>
    <alternativeName>
        <fullName evidence="7">Rotamase SurA</fullName>
    </alternativeName>
</protein>
<dbReference type="GO" id="GO:0043165">
    <property type="term" value="P:Gram-negative-bacterium-type cell outer membrane assembly"/>
    <property type="evidence" value="ECO:0007669"/>
    <property type="project" value="InterPro"/>
</dbReference>
<dbReference type="InterPro" id="IPR023034">
    <property type="entry name" value="PPIase_SurA"/>
</dbReference>
<dbReference type="SUPFAM" id="SSF54534">
    <property type="entry name" value="FKBP-like"/>
    <property type="match status" value="2"/>
</dbReference>
<evidence type="ECO:0000256" key="2">
    <source>
        <dbReference type="ARBA" id="ARBA00022737"/>
    </source>
</evidence>
<evidence type="ECO:0000256" key="7">
    <source>
        <dbReference type="HAMAP-Rule" id="MF_01183"/>
    </source>
</evidence>
<accession>A1WS96</accession>
<dbReference type="Gene3D" id="3.10.50.40">
    <property type="match status" value="2"/>
</dbReference>
<keyword evidence="1 7" id="KW-0732">Signal</keyword>
<name>A1WS96_VEREI</name>
<evidence type="ECO:0000256" key="3">
    <source>
        <dbReference type="ARBA" id="ARBA00022764"/>
    </source>
</evidence>
<dbReference type="KEGG" id="vei:Veis_4811"/>
<dbReference type="HAMAP" id="MF_01183">
    <property type="entry name" value="Chaperone_SurA"/>
    <property type="match status" value="1"/>
</dbReference>
<dbReference type="EC" id="5.2.1.8" evidence="7"/>
<dbReference type="InterPro" id="IPR046357">
    <property type="entry name" value="PPIase_dom_sf"/>
</dbReference>
<dbReference type="GO" id="GO:0003755">
    <property type="term" value="F:peptidyl-prolyl cis-trans isomerase activity"/>
    <property type="evidence" value="ECO:0007669"/>
    <property type="project" value="UniProtKB-UniRule"/>
</dbReference>
<evidence type="ECO:0000256" key="1">
    <source>
        <dbReference type="ARBA" id="ARBA00022729"/>
    </source>
</evidence>
<proteinExistence type="inferred from homology"/>
<feature type="signal peptide" evidence="7">
    <location>
        <begin position="1"/>
        <end position="26"/>
    </location>
</feature>
<dbReference type="eggNOG" id="COG0760">
    <property type="taxonomic scope" value="Bacteria"/>
</dbReference>
<dbReference type="STRING" id="391735.Veis_4811"/>
<feature type="domain" description="PpiC" evidence="8">
    <location>
        <begin position="222"/>
        <end position="324"/>
    </location>
</feature>
<dbReference type="OrthoDB" id="14196at2"/>
<evidence type="ECO:0000313" key="10">
    <source>
        <dbReference type="Proteomes" id="UP000000374"/>
    </source>
</evidence>
<dbReference type="InterPro" id="IPR015391">
    <property type="entry name" value="SurA_N"/>
</dbReference>
<comment type="catalytic activity">
    <reaction evidence="7">
        <text>[protein]-peptidylproline (omega=180) = [protein]-peptidylproline (omega=0)</text>
        <dbReference type="Rhea" id="RHEA:16237"/>
        <dbReference type="Rhea" id="RHEA-COMP:10747"/>
        <dbReference type="Rhea" id="RHEA-COMP:10748"/>
        <dbReference type="ChEBI" id="CHEBI:83833"/>
        <dbReference type="ChEBI" id="CHEBI:83834"/>
        <dbReference type="EC" id="5.2.1.8"/>
    </reaction>
</comment>
<reference evidence="10" key="1">
    <citation type="submission" date="2006-12" db="EMBL/GenBank/DDBJ databases">
        <title>Complete sequence of chromosome 1 of Verminephrobacter eiseniae EF01-2.</title>
        <authorList>
            <person name="Copeland A."/>
            <person name="Lucas S."/>
            <person name="Lapidus A."/>
            <person name="Barry K."/>
            <person name="Detter J.C."/>
            <person name="Glavina del Rio T."/>
            <person name="Dalin E."/>
            <person name="Tice H."/>
            <person name="Pitluck S."/>
            <person name="Chertkov O."/>
            <person name="Brettin T."/>
            <person name="Bruce D."/>
            <person name="Han C."/>
            <person name="Tapia R."/>
            <person name="Gilna P."/>
            <person name="Schmutz J."/>
            <person name="Larimer F."/>
            <person name="Land M."/>
            <person name="Hauser L."/>
            <person name="Kyrpides N."/>
            <person name="Kim E."/>
            <person name="Stahl D."/>
            <person name="Richardson P."/>
        </authorList>
    </citation>
    <scope>NUCLEOTIDE SEQUENCE [LARGE SCALE GENOMIC DNA]</scope>
    <source>
        <strain evidence="10">EF01-2</strain>
    </source>
</reference>
<dbReference type="PANTHER" id="PTHR47637">
    <property type="entry name" value="CHAPERONE SURA"/>
    <property type="match status" value="1"/>
</dbReference>
<comment type="function">
    <text evidence="7">Chaperone involved in the correct folding and assembly of outer membrane proteins. Recognizes specific patterns of aromatic residues and the orientation of their side chains, which are found more frequently in integral outer membrane proteins. May act in both early periplasmic and late outer membrane-associated steps of protein maturation.</text>
</comment>
<organism evidence="9 10">
    <name type="scientific">Verminephrobacter eiseniae (strain EF01-2)</name>
    <dbReference type="NCBI Taxonomy" id="391735"/>
    <lineage>
        <taxon>Bacteria</taxon>
        <taxon>Pseudomonadati</taxon>
        <taxon>Pseudomonadota</taxon>
        <taxon>Betaproteobacteria</taxon>
        <taxon>Burkholderiales</taxon>
        <taxon>Comamonadaceae</taxon>
        <taxon>Verminephrobacter</taxon>
    </lineage>
</organism>
<evidence type="ECO:0000256" key="4">
    <source>
        <dbReference type="ARBA" id="ARBA00023110"/>
    </source>
</evidence>
<evidence type="ECO:0000256" key="6">
    <source>
        <dbReference type="ARBA" id="ARBA00023235"/>
    </source>
</evidence>
<dbReference type="RefSeq" id="WP_011812481.1">
    <property type="nucleotide sequence ID" value="NC_008786.1"/>
</dbReference>
<keyword evidence="4 7" id="KW-0697">Rotamase</keyword>
<evidence type="ECO:0000259" key="8">
    <source>
        <dbReference type="PROSITE" id="PS50198"/>
    </source>
</evidence>
<dbReference type="EMBL" id="CP000542">
    <property type="protein sequence ID" value="ABM60503.1"/>
    <property type="molecule type" value="Genomic_DNA"/>
</dbReference>
<dbReference type="GO" id="GO:0051082">
    <property type="term" value="F:unfolded protein binding"/>
    <property type="evidence" value="ECO:0007669"/>
    <property type="project" value="UniProtKB-UniRule"/>
</dbReference>
<comment type="domain">
    <text evidence="7">The PPIase activity resides only in the second parvulin domain. The N-terminal region and the C-terminal tail are necessary and sufficient for the chaperone activity of SurA. The PPIase activity is dispensable for SurA to function as a chaperone. The N-terminal region and the C-terminal tail are also required for porin recognition.</text>
</comment>